<dbReference type="PROSITE" id="PS50943">
    <property type="entry name" value="HTH_CROC1"/>
    <property type="match status" value="1"/>
</dbReference>
<reference evidence="2" key="1">
    <citation type="submission" date="2020-11" db="EMBL/GenBank/DDBJ databases">
        <title>Nocardia NEAU-351.nov., a novel actinomycete isolated from the cow dung.</title>
        <authorList>
            <person name="Zhang X."/>
        </authorList>
    </citation>
    <scope>NUCLEOTIDE SEQUENCE</scope>
    <source>
        <strain evidence="2">NEAU-351</strain>
    </source>
</reference>
<dbReference type="InterPro" id="IPR010982">
    <property type="entry name" value="Lambda_DNA-bd_dom_sf"/>
</dbReference>
<dbReference type="PANTHER" id="PTHR35010:SF2">
    <property type="entry name" value="BLL4672 PROTEIN"/>
    <property type="match status" value="1"/>
</dbReference>
<dbReference type="Gene3D" id="1.10.260.40">
    <property type="entry name" value="lambda repressor-like DNA-binding domains"/>
    <property type="match status" value="1"/>
</dbReference>
<evidence type="ECO:0000313" key="2">
    <source>
        <dbReference type="EMBL" id="MBH0777699.1"/>
    </source>
</evidence>
<dbReference type="Pfam" id="PF17765">
    <property type="entry name" value="MLTR_LBD"/>
    <property type="match status" value="1"/>
</dbReference>
<accession>A0A931IAD8</accession>
<name>A0A931IAD8_9NOCA</name>
<dbReference type="EMBL" id="JADMLG010000005">
    <property type="protein sequence ID" value="MBH0777699.1"/>
    <property type="molecule type" value="Genomic_DNA"/>
</dbReference>
<sequence>MRKIRPPAGIPVLHETVETLRLQHHLTREALARLADMPLSTVDRICQNRHRPTPANLTKLLRVLNLDTWQHRHLHELFESAAPLPSTDELRGLLSGPAITDHLDHYDNRDILVVYFDPLRTVLTANRAFHRVVPGLEHVEDNFALWLFTPTARTILDNWEAEALRLVTTLRAALGHHRDSPRAHHLFRQLRAYPEFNRLWETTAGHVTYGRRPPTPMHLHTPDTHEHRTLCFEVHEFGGHTDIHVIHATYDPPAPTG</sequence>
<dbReference type="InterPro" id="IPR001387">
    <property type="entry name" value="Cro/C1-type_HTH"/>
</dbReference>
<dbReference type="CDD" id="cd00093">
    <property type="entry name" value="HTH_XRE"/>
    <property type="match status" value="1"/>
</dbReference>
<proteinExistence type="predicted"/>
<organism evidence="2 3">
    <name type="scientific">Nocardia bovistercoris</name>
    <dbReference type="NCBI Taxonomy" id="2785916"/>
    <lineage>
        <taxon>Bacteria</taxon>
        <taxon>Bacillati</taxon>
        <taxon>Actinomycetota</taxon>
        <taxon>Actinomycetes</taxon>
        <taxon>Mycobacteriales</taxon>
        <taxon>Nocardiaceae</taxon>
        <taxon>Nocardia</taxon>
    </lineage>
</organism>
<dbReference type="PANTHER" id="PTHR35010">
    <property type="entry name" value="BLL4672 PROTEIN-RELATED"/>
    <property type="match status" value="1"/>
</dbReference>
<comment type="caution">
    <text evidence="2">The sequence shown here is derived from an EMBL/GenBank/DDBJ whole genome shotgun (WGS) entry which is preliminary data.</text>
</comment>
<gene>
    <name evidence="2" type="ORF">IT779_15595</name>
</gene>
<dbReference type="InterPro" id="IPR041413">
    <property type="entry name" value="MLTR_LBD"/>
</dbReference>
<dbReference type="SMART" id="SM00530">
    <property type="entry name" value="HTH_XRE"/>
    <property type="match status" value="1"/>
</dbReference>
<dbReference type="SUPFAM" id="SSF47413">
    <property type="entry name" value="lambda repressor-like DNA-binding domains"/>
    <property type="match status" value="1"/>
</dbReference>
<dbReference type="GO" id="GO:0003677">
    <property type="term" value="F:DNA binding"/>
    <property type="evidence" value="ECO:0007669"/>
    <property type="project" value="InterPro"/>
</dbReference>
<keyword evidence="3" id="KW-1185">Reference proteome</keyword>
<dbReference type="Pfam" id="PF01381">
    <property type="entry name" value="HTH_3"/>
    <property type="match status" value="1"/>
</dbReference>
<evidence type="ECO:0000259" key="1">
    <source>
        <dbReference type="PROSITE" id="PS50943"/>
    </source>
</evidence>
<dbReference type="Gene3D" id="3.30.450.180">
    <property type="match status" value="1"/>
</dbReference>
<protein>
    <submittedName>
        <fullName evidence="2">Helix-turn-helix transcriptional regulator</fullName>
    </submittedName>
</protein>
<dbReference type="AlphaFoldDB" id="A0A931IAD8"/>
<evidence type="ECO:0000313" key="3">
    <source>
        <dbReference type="Proteomes" id="UP000655751"/>
    </source>
</evidence>
<feature type="domain" description="HTH cro/C1-type" evidence="1">
    <location>
        <begin position="17"/>
        <end position="71"/>
    </location>
</feature>
<dbReference type="Proteomes" id="UP000655751">
    <property type="component" value="Unassembled WGS sequence"/>
</dbReference>